<dbReference type="GO" id="GO:0009847">
    <property type="term" value="P:spore germination"/>
    <property type="evidence" value="ECO:0007669"/>
    <property type="project" value="InterPro"/>
</dbReference>
<dbReference type="RefSeq" id="WP_120751788.1">
    <property type="nucleotide sequence ID" value="NZ_RBAH01000045.1"/>
</dbReference>
<dbReference type="NCBIfam" id="TIGR02887">
    <property type="entry name" value="spore_ger_x_C"/>
    <property type="match status" value="1"/>
</dbReference>
<keyword evidence="7" id="KW-0449">Lipoprotein</keyword>
<evidence type="ECO:0000256" key="2">
    <source>
        <dbReference type="ARBA" id="ARBA00007886"/>
    </source>
</evidence>
<dbReference type="EMBL" id="RBAH01000045">
    <property type="protein sequence ID" value="RKN64068.1"/>
    <property type="molecule type" value="Genomic_DNA"/>
</dbReference>
<keyword evidence="4" id="KW-0732">Signal</keyword>
<dbReference type="GO" id="GO:0016020">
    <property type="term" value="C:membrane"/>
    <property type="evidence" value="ECO:0007669"/>
    <property type="project" value="UniProtKB-SubCell"/>
</dbReference>
<evidence type="ECO:0000256" key="6">
    <source>
        <dbReference type="ARBA" id="ARBA00023139"/>
    </source>
</evidence>
<dbReference type="PANTHER" id="PTHR35789:SF1">
    <property type="entry name" value="SPORE GERMINATION PROTEIN B3"/>
    <property type="match status" value="1"/>
</dbReference>
<accession>A0A3B0AU29</accession>
<dbReference type="InterPro" id="IPR057336">
    <property type="entry name" value="GerAC_N"/>
</dbReference>
<proteinExistence type="inferred from homology"/>
<keyword evidence="6" id="KW-0564">Palmitate</keyword>
<evidence type="ECO:0000259" key="8">
    <source>
        <dbReference type="Pfam" id="PF05504"/>
    </source>
</evidence>
<sequence length="393" mass="44300">MRRFQLAILASILLVTCTGCWDKQEINDIALVMATSIDMNPDGEYRITSQYVIPVRQIGATPTKEGGGSFMTETATGRTIDEIVKSVQSKLSRKMFVAHRRVVFIGEKLAKHGIEDILDYFSRNSKSRLRTYVLVVKGRSGVDLLNTDYPLEFIPTEAVREMENLDNNVPATLRDVISAVSSDGLQPATDVVELVEPVDGSVKSPNSSRFRVSKTAVFKHTKLLGYLNETDTQYYKWLAGRLRFGLLTVEMGKSKDMVSVAITKPEKTIKTSVNGGEVTIDIHLKGKGNVQENNTRLDLTNPELLRQVESEASRKIQQTMQRMVEHVQETYSSDIFGFGEELHRQHKKDWKTLANNWDQTFKQARVTVTTDFHISSIGMTGPPLQLKEREIEK</sequence>
<name>A0A3B0AU29_9BACL</name>
<comment type="subcellular location">
    <subcellularLocation>
        <location evidence="1">Membrane</location>
        <topology evidence="1">Lipid-anchor</topology>
    </subcellularLocation>
</comment>
<evidence type="ECO:0000256" key="1">
    <source>
        <dbReference type="ARBA" id="ARBA00004635"/>
    </source>
</evidence>
<reference evidence="10 11" key="1">
    <citation type="journal article" date="2007" name="Int. J. Syst. Evol. Microbiol.">
        <title>Paenibacillus ginsengarvi sp. nov., isolated from soil from ginseng cultivation.</title>
        <authorList>
            <person name="Yoon M.H."/>
            <person name="Ten L.N."/>
            <person name="Im W.T."/>
        </authorList>
    </citation>
    <scope>NUCLEOTIDE SEQUENCE [LARGE SCALE GENOMIC DNA]</scope>
    <source>
        <strain evidence="10 11">KCTC 13059</strain>
    </source>
</reference>
<keyword evidence="11" id="KW-1185">Reference proteome</keyword>
<dbReference type="AlphaFoldDB" id="A0A3B0AU29"/>
<gene>
    <name evidence="10" type="ORF">D7M11_34355</name>
</gene>
<dbReference type="InterPro" id="IPR008844">
    <property type="entry name" value="Spore_GerAC-like"/>
</dbReference>
<organism evidence="10 11">
    <name type="scientific">Paenibacillus ginsengarvi</name>
    <dbReference type="NCBI Taxonomy" id="400777"/>
    <lineage>
        <taxon>Bacteria</taxon>
        <taxon>Bacillati</taxon>
        <taxon>Bacillota</taxon>
        <taxon>Bacilli</taxon>
        <taxon>Bacillales</taxon>
        <taxon>Paenibacillaceae</taxon>
        <taxon>Paenibacillus</taxon>
    </lineage>
</organism>
<keyword evidence="5" id="KW-0472">Membrane</keyword>
<evidence type="ECO:0000313" key="10">
    <source>
        <dbReference type="EMBL" id="RKN64068.1"/>
    </source>
</evidence>
<evidence type="ECO:0000259" key="9">
    <source>
        <dbReference type="Pfam" id="PF25198"/>
    </source>
</evidence>
<dbReference type="InterPro" id="IPR038501">
    <property type="entry name" value="Spore_GerAC_C_sf"/>
</dbReference>
<dbReference type="Proteomes" id="UP000282311">
    <property type="component" value="Unassembled WGS sequence"/>
</dbReference>
<dbReference type="InterPro" id="IPR046953">
    <property type="entry name" value="Spore_GerAC-like_C"/>
</dbReference>
<dbReference type="Pfam" id="PF05504">
    <property type="entry name" value="Spore_GerAC"/>
    <property type="match status" value="1"/>
</dbReference>
<dbReference type="OrthoDB" id="9816067at2"/>
<protein>
    <submittedName>
        <fullName evidence="10">Ger(X)C family spore germination protein</fullName>
    </submittedName>
</protein>
<evidence type="ECO:0000256" key="4">
    <source>
        <dbReference type="ARBA" id="ARBA00022729"/>
    </source>
</evidence>
<feature type="domain" description="Spore germination protein N-terminal" evidence="9">
    <location>
        <begin position="22"/>
        <end position="192"/>
    </location>
</feature>
<keyword evidence="3" id="KW-0309">Germination</keyword>
<evidence type="ECO:0000256" key="5">
    <source>
        <dbReference type="ARBA" id="ARBA00023136"/>
    </source>
</evidence>
<evidence type="ECO:0000256" key="3">
    <source>
        <dbReference type="ARBA" id="ARBA00022544"/>
    </source>
</evidence>
<dbReference type="Pfam" id="PF25198">
    <property type="entry name" value="Spore_GerAC_N"/>
    <property type="match status" value="1"/>
</dbReference>
<dbReference type="PANTHER" id="PTHR35789">
    <property type="entry name" value="SPORE GERMINATION PROTEIN B3"/>
    <property type="match status" value="1"/>
</dbReference>
<dbReference type="Gene3D" id="3.30.300.210">
    <property type="entry name" value="Nutrient germinant receptor protein C, domain 3"/>
    <property type="match status" value="1"/>
</dbReference>
<comment type="similarity">
    <text evidence="2">Belongs to the GerABKC lipoprotein family.</text>
</comment>
<comment type="caution">
    <text evidence="10">The sequence shown here is derived from an EMBL/GenBank/DDBJ whole genome shotgun (WGS) entry which is preliminary data.</text>
</comment>
<evidence type="ECO:0000313" key="11">
    <source>
        <dbReference type="Proteomes" id="UP000282311"/>
    </source>
</evidence>
<feature type="domain" description="Spore germination GerAC-like C-terminal" evidence="8">
    <location>
        <begin position="214"/>
        <end position="378"/>
    </location>
</feature>
<evidence type="ECO:0000256" key="7">
    <source>
        <dbReference type="ARBA" id="ARBA00023288"/>
    </source>
</evidence>